<proteinExistence type="predicted"/>
<name>A0A382ZAG9_9ZZZZ</name>
<protein>
    <submittedName>
        <fullName evidence="1">Uncharacterized protein</fullName>
    </submittedName>
</protein>
<reference evidence="1" key="1">
    <citation type="submission" date="2018-05" db="EMBL/GenBank/DDBJ databases">
        <authorList>
            <person name="Lanie J.A."/>
            <person name="Ng W.-L."/>
            <person name="Kazmierczak K.M."/>
            <person name="Andrzejewski T.M."/>
            <person name="Davidsen T.M."/>
            <person name="Wayne K.J."/>
            <person name="Tettelin H."/>
            <person name="Glass J.I."/>
            <person name="Rusch D."/>
            <person name="Podicherti R."/>
            <person name="Tsui H.-C.T."/>
            <person name="Winkler M.E."/>
        </authorList>
    </citation>
    <scope>NUCLEOTIDE SEQUENCE</scope>
</reference>
<dbReference type="PROSITE" id="PS51257">
    <property type="entry name" value="PROKAR_LIPOPROTEIN"/>
    <property type="match status" value="1"/>
</dbReference>
<accession>A0A382ZAG9</accession>
<organism evidence="1">
    <name type="scientific">marine metagenome</name>
    <dbReference type="NCBI Taxonomy" id="408172"/>
    <lineage>
        <taxon>unclassified sequences</taxon>
        <taxon>metagenomes</taxon>
        <taxon>ecological metagenomes</taxon>
    </lineage>
</organism>
<dbReference type="EMBL" id="UINC01181804">
    <property type="protein sequence ID" value="SVD91688.1"/>
    <property type="molecule type" value="Genomic_DNA"/>
</dbReference>
<dbReference type="AlphaFoldDB" id="A0A382ZAG9"/>
<sequence>MRHRGRWLVATISIFAIMSMAVGACGSSDSEADVELVLDYL</sequence>
<gene>
    <name evidence="1" type="ORF">METZ01_LOCUS444542</name>
</gene>
<feature type="non-terminal residue" evidence="1">
    <location>
        <position position="41"/>
    </location>
</feature>
<evidence type="ECO:0000313" key="1">
    <source>
        <dbReference type="EMBL" id="SVD91688.1"/>
    </source>
</evidence>